<sequence>MDIRSAQQLAWDNKLAKGFNTTDVALEFGLLTAEVGEAFTAWLKRLPDFGEELADVVLYVAALAEMNGIDLESEVERKLAKNRDRVYVRDERGVLHRIETPGGAGDGAGSPR</sequence>
<protein>
    <submittedName>
        <fullName evidence="1">MazG-like family protein</fullName>
    </submittedName>
</protein>
<dbReference type="RefSeq" id="WP_369779534.1">
    <property type="nucleotide sequence ID" value="NZ_CP165727.1"/>
</dbReference>
<dbReference type="Pfam" id="PF12643">
    <property type="entry name" value="MazG-like"/>
    <property type="match status" value="1"/>
</dbReference>
<dbReference type="GO" id="GO:0047429">
    <property type="term" value="F:nucleoside triphosphate diphosphatase activity"/>
    <property type="evidence" value="ECO:0007669"/>
    <property type="project" value="InterPro"/>
</dbReference>
<organism evidence="1">
    <name type="scientific">Streptomyces sp. R33</name>
    <dbReference type="NCBI Taxonomy" id="3238629"/>
    <lineage>
        <taxon>Bacteria</taxon>
        <taxon>Bacillati</taxon>
        <taxon>Actinomycetota</taxon>
        <taxon>Actinomycetes</taxon>
        <taxon>Kitasatosporales</taxon>
        <taxon>Streptomycetaceae</taxon>
        <taxon>Streptomyces</taxon>
    </lineage>
</organism>
<dbReference type="EMBL" id="CP165727">
    <property type="protein sequence ID" value="XDV67804.1"/>
    <property type="molecule type" value="Genomic_DNA"/>
</dbReference>
<dbReference type="AlphaFoldDB" id="A0AB39YCF2"/>
<dbReference type="SUPFAM" id="SSF101386">
    <property type="entry name" value="all-alpha NTP pyrophosphatases"/>
    <property type="match status" value="1"/>
</dbReference>
<dbReference type="InterPro" id="IPR025984">
    <property type="entry name" value="DCTPP"/>
</dbReference>
<dbReference type="GO" id="GO:0009143">
    <property type="term" value="P:nucleoside triphosphate catabolic process"/>
    <property type="evidence" value="ECO:0007669"/>
    <property type="project" value="InterPro"/>
</dbReference>
<name>A0AB39YCF2_9ACTN</name>
<dbReference type="Gene3D" id="1.10.287.1080">
    <property type="entry name" value="MazG-like"/>
    <property type="match status" value="1"/>
</dbReference>
<accession>A0AB39YCF2</accession>
<proteinExistence type="predicted"/>
<evidence type="ECO:0000313" key="1">
    <source>
        <dbReference type="EMBL" id="XDV67804.1"/>
    </source>
</evidence>
<gene>
    <name evidence="1" type="ORF">AB5J51_35235</name>
</gene>
<reference evidence="1" key="1">
    <citation type="submission" date="2024-08" db="EMBL/GenBank/DDBJ databases">
        <authorList>
            <person name="Yu S.T."/>
        </authorList>
    </citation>
    <scope>NUCLEOTIDE SEQUENCE</scope>
    <source>
        <strain evidence="1">R33</strain>
    </source>
</reference>